<dbReference type="RefSeq" id="WP_142639699.1">
    <property type="nucleotide sequence ID" value="NZ_FXTE01000016.1"/>
</dbReference>
<reference evidence="1 2" key="1">
    <citation type="submission" date="2017-05" db="EMBL/GenBank/DDBJ databases">
        <authorList>
            <person name="Varghese N."/>
            <person name="Submissions S."/>
        </authorList>
    </citation>
    <scope>NUCLEOTIDE SEQUENCE [LARGE SCALE GENOMIC DNA]</scope>
    <source>
        <strain evidence="1 2">DSM 28009</strain>
    </source>
</reference>
<dbReference type="EMBL" id="FXTE01000016">
    <property type="protein sequence ID" value="SMO90469.1"/>
    <property type="molecule type" value="Genomic_DNA"/>
</dbReference>
<proteinExistence type="predicted"/>
<sequence length="88" mass="9415">MSTTPELTAYIAAGGQLSGICGNIDGDSAPVTVDCEACRISNTSVLIQDSCPRFVQTTATQTFEFIAKRVAERNDLDPARLTRDLPHA</sequence>
<protein>
    <submittedName>
        <fullName evidence="1">Uncharacterized protein</fullName>
    </submittedName>
</protein>
<keyword evidence="2" id="KW-1185">Reference proteome</keyword>
<accession>A0A521F2S1</accession>
<dbReference type="AlphaFoldDB" id="A0A521F2S1"/>
<dbReference type="OrthoDB" id="7744280at2"/>
<evidence type="ECO:0000313" key="2">
    <source>
        <dbReference type="Proteomes" id="UP000319555"/>
    </source>
</evidence>
<organism evidence="1 2">
    <name type="scientific">Ruegeria faecimaris</name>
    <dbReference type="NCBI Taxonomy" id="686389"/>
    <lineage>
        <taxon>Bacteria</taxon>
        <taxon>Pseudomonadati</taxon>
        <taxon>Pseudomonadota</taxon>
        <taxon>Alphaproteobacteria</taxon>
        <taxon>Rhodobacterales</taxon>
        <taxon>Roseobacteraceae</taxon>
        <taxon>Ruegeria</taxon>
    </lineage>
</organism>
<name>A0A521F2S1_9RHOB</name>
<gene>
    <name evidence="1" type="ORF">SAMN06265380_11619</name>
</gene>
<dbReference type="Proteomes" id="UP000319555">
    <property type="component" value="Unassembled WGS sequence"/>
</dbReference>
<evidence type="ECO:0000313" key="1">
    <source>
        <dbReference type="EMBL" id="SMO90469.1"/>
    </source>
</evidence>